<evidence type="ECO:0000256" key="2">
    <source>
        <dbReference type="ARBA" id="ARBA00023125"/>
    </source>
</evidence>
<feature type="domain" description="HTH psq-type" evidence="7">
    <location>
        <begin position="623"/>
        <end position="675"/>
    </location>
</feature>
<feature type="region of interest" description="Disordered" evidence="5">
    <location>
        <begin position="457"/>
        <end position="484"/>
    </location>
</feature>
<dbReference type="AlphaFoldDB" id="A0A226DN79"/>
<dbReference type="InterPro" id="IPR009057">
    <property type="entry name" value="Homeodomain-like_sf"/>
</dbReference>
<feature type="compositionally biased region" description="Pro residues" evidence="5">
    <location>
        <begin position="742"/>
        <end position="751"/>
    </location>
</feature>
<dbReference type="SMART" id="SM00225">
    <property type="entry name" value="BTB"/>
    <property type="match status" value="1"/>
</dbReference>
<dbReference type="Proteomes" id="UP000198287">
    <property type="component" value="Unassembled WGS sequence"/>
</dbReference>
<evidence type="ECO:0000256" key="3">
    <source>
        <dbReference type="ARBA" id="ARBA00023242"/>
    </source>
</evidence>
<feature type="compositionally biased region" description="Low complexity" evidence="5">
    <location>
        <begin position="753"/>
        <end position="762"/>
    </location>
</feature>
<accession>A0A226DN79</accession>
<evidence type="ECO:0000256" key="1">
    <source>
        <dbReference type="ARBA" id="ARBA00004123"/>
    </source>
</evidence>
<dbReference type="CDD" id="cd18315">
    <property type="entry name" value="BTB_POZ_BAB-like"/>
    <property type="match status" value="1"/>
</dbReference>
<dbReference type="OMA" id="HDFALNK"/>
<feature type="compositionally biased region" description="Polar residues" evidence="5">
    <location>
        <begin position="198"/>
        <end position="219"/>
    </location>
</feature>
<feature type="domain" description="BTB" evidence="6">
    <location>
        <begin position="92"/>
        <end position="159"/>
    </location>
</feature>
<feature type="region of interest" description="Disordered" evidence="5">
    <location>
        <begin position="1"/>
        <end position="51"/>
    </location>
</feature>
<feature type="compositionally biased region" description="Acidic residues" evidence="5">
    <location>
        <begin position="314"/>
        <end position="328"/>
    </location>
</feature>
<proteinExistence type="predicted"/>
<feature type="compositionally biased region" description="Low complexity" evidence="5">
    <location>
        <begin position="727"/>
        <end position="741"/>
    </location>
</feature>
<feature type="compositionally biased region" description="Basic and acidic residues" evidence="5">
    <location>
        <begin position="329"/>
        <end position="344"/>
    </location>
</feature>
<protein>
    <submittedName>
        <fullName evidence="8">Protein jim lovell</fullName>
    </submittedName>
</protein>
<evidence type="ECO:0000259" key="7">
    <source>
        <dbReference type="PROSITE" id="PS50960"/>
    </source>
</evidence>
<dbReference type="PROSITE" id="PS50960">
    <property type="entry name" value="HTH_PSQ"/>
    <property type="match status" value="1"/>
</dbReference>
<feature type="compositionally biased region" description="Polar residues" evidence="5">
    <location>
        <begin position="556"/>
        <end position="594"/>
    </location>
</feature>
<organism evidence="8 9">
    <name type="scientific">Folsomia candida</name>
    <name type="common">Springtail</name>
    <dbReference type="NCBI Taxonomy" id="158441"/>
    <lineage>
        <taxon>Eukaryota</taxon>
        <taxon>Metazoa</taxon>
        <taxon>Ecdysozoa</taxon>
        <taxon>Arthropoda</taxon>
        <taxon>Hexapoda</taxon>
        <taxon>Collembola</taxon>
        <taxon>Entomobryomorpha</taxon>
        <taxon>Isotomoidea</taxon>
        <taxon>Isotomidae</taxon>
        <taxon>Proisotominae</taxon>
        <taxon>Folsomia</taxon>
    </lineage>
</organism>
<dbReference type="Pfam" id="PF00651">
    <property type="entry name" value="BTB"/>
    <property type="match status" value="1"/>
</dbReference>
<feature type="DNA-binding region" description="H-T-H motif" evidence="4">
    <location>
        <begin position="651"/>
        <end position="671"/>
    </location>
</feature>
<dbReference type="PANTHER" id="PTHR23110:SF101">
    <property type="entry name" value="PROTEIN JIM LOVELL"/>
    <property type="match status" value="1"/>
</dbReference>
<dbReference type="SUPFAM" id="SSF54695">
    <property type="entry name" value="POZ domain"/>
    <property type="match status" value="1"/>
</dbReference>
<evidence type="ECO:0000256" key="4">
    <source>
        <dbReference type="PROSITE-ProRule" id="PRU00320"/>
    </source>
</evidence>
<dbReference type="InterPro" id="IPR051095">
    <property type="entry name" value="Dros_DevTransReg"/>
</dbReference>
<dbReference type="Gene3D" id="3.30.710.10">
    <property type="entry name" value="Potassium Channel Kv1.1, Chain A"/>
    <property type="match status" value="1"/>
</dbReference>
<evidence type="ECO:0000259" key="6">
    <source>
        <dbReference type="PROSITE" id="PS50097"/>
    </source>
</evidence>
<feature type="compositionally biased region" description="Basic residues" evidence="5">
    <location>
        <begin position="463"/>
        <end position="476"/>
    </location>
</feature>
<dbReference type="GO" id="GO:0003677">
    <property type="term" value="F:DNA binding"/>
    <property type="evidence" value="ECO:0007669"/>
    <property type="project" value="UniProtKB-UniRule"/>
</dbReference>
<feature type="region of interest" description="Disordered" evidence="5">
    <location>
        <begin position="193"/>
        <end position="364"/>
    </location>
</feature>
<gene>
    <name evidence="8" type="ORF">Fcan01_18758</name>
</gene>
<dbReference type="PROSITE" id="PS50097">
    <property type="entry name" value="BTB"/>
    <property type="match status" value="1"/>
</dbReference>
<feature type="region of interest" description="Disordered" evidence="5">
    <location>
        <begin position="508"/>
        <end position="630"/>
    </location>
</feature>
<feature type="compositionally biased region" description="Basic residues" evidence="5">
    <location>
        <begin position="269"/>
        <end position="278"/>
    </location>
</feature>
<feature type="compositionally biased region" description="Basic residues" evidence="5">
    <location>
        <begin position="833"/>
        <end position="856"/>
    </location>
</feature>
<dbReference type="Pfam" id="PF05225">
    <property type="entry name" value="HTH_psq"/>
    <property type="match status" value="1"/>
</dbReference>
<feature type="compositionally biased region" description="Basic residues" evidence="5">
    <location>
        <begin position="763"/>
        <end position="779"/>
    </location>
</feature>
<dbReference type="GO" id="GO:0005634">
    <property type="term" value="C:nucleus"/>
    <property type="evidence" value="ECO:0007669"/>
    <property type="project" value="UniProtKB-SubCell"/>
</dbReference>
<keyword evidence="9" id="KW-1185">Reference proteome</keyword>
<feature type="compositionally biased region" description="Basic residues" evidence="5">
    <location>
        <begin position="30"/>
        <end position="47"/>
    </location>
</feature>
<comment type="caution">
    <text evidence="8">The sequence shown here is derived from an EMBL/GenBank/DDBJ whole genome shotgun (WGS) entry which is preliminary data.</text>
</comment>
<dbReference type="STRING" id="158441.A0A226DN79"/>
<dbReference type="InterPro" id="IPR011333">
    <property type="entry name" value="SKP1/BTB/POZ_sf"/>
</dbReference>
<feature type="region of interest" description="Disordered" evidence="5">
    <location>
        <begin position="709"/>
        <end position="782"/>
    </location>
</feature>
<feature type="compositionally biased region" description="Basic residues" evidence="5">
    <location>
        <begin position="595"/>
        <end position="606"/>
    </location>
</feature>
<dbReference type="OrthoDB" id="19132at2759"/>
<keyword evidence="3 4" id="KW-0539">Nucleus</keyword>
<comment type="subcellular location">
    <subcellularLocation>
        <location evidence="1 4">Nucleus</location>
    </subcellularLocation>
</comment>
<dbReference type="InterPro" id="IPR007889">
    <property type="entry name" value="HTH_Psq"/>
</dbReference>
<dbReference type="Gene3D" id="1.10.10.60">
    <property type="entry name" value="Homeodomain-like"/>
    <property type="match status" value="1"/>
</dbReference>
<sequence length="882" mass="97678">MDEGGVPPETGGYDAEEDLLPGSSSSSEGRRKRRRKTKSARHHHQKVTRISSPAPRIMDGDLAVETCHFHWPNHLPHILASFEALLTEETFCDVTLICGDEMVPLRAHRLVLSACSDYFERILTENPCSQAVIVLKDFAVWEVEALLDWMYRGQVGVTEENGDALVSTAKSLQIRGLAESLLWHINPPSKIPKIDNFSPENSNPATTPLNLSRPTISSPNKEEQDPYHHSVPTSGLVSFQEENSPHNPLDFTRVQNHSPPPTRSSIPLPRRKQARPRRRSGDFIAQDLRKPSPASGFLSREQSDAEEHVAFRFDDDDDEEDDPFVFDEDFAHDHDPGMNDRSSLEGEVFSSVSPKEEEDENEEKFLRRTRRSSRFLYDDEYDEDDGEFEGHEILDYTMPPSNTLSSREERGTDLKQTAREERVLLPPGTVGNGSLHQQNLVFLRGYNPTMAQGGKFMNPGEIHHHHRNNNLNHHKGPFSPPVRSPFPLNADPLLASFPFLPGLLPPPPHLPLSSPTGKRNPSPLSPAPSLPPNSFLSTSGAIQITPLGGDPESPHKTTPTTNSSPAEFSPGGQTHESGSKQQVQSSSRNGGKQVNRNHYHHHHHPHWPGISPLGPPPIFGRHRAQHSPPRAWSNADLTEALHNVWNKKMTTSQASRIFGIPYNSLLMYVRGKYGKSLKLDVLKKGLDQAMENSNIAAAAAAAAAATSLKSSPNKTPSNGTPLPPTTTSPLTTNNSSPCAPSIIPPRHPPQPRNKTNNNNSHTPHPHPHGHHHSHHKSSHGKLLQSNGNVVNVESHLPQDPHPMGGFNPFFFPDFGNPFPFASALQHILPPHLAGHHNHHVHHHVHNNNKGANHHGNGRPNSVGQQQQEHHQIRQTAASVLLD</sequence>
<dbReference type="FunFam" id="1.10.10.60:FF:000019">
    <property type="entry name" value="Ligand-dependent corepressor isoform 1"/>
    <property type="match status" value="1"/>
</dbReference>
<evidence type="ECO:0000313" key="9">
    <source>
        <dbReference type="Proteomes" id="UP000198287"/>
    </source>
</evidence>
<feature type="region of interest" description="Disordered" evidence="5">
    <location>
        <begin position="833"/>
        <end position="882"/>
    </location>
</feature>
<name>A0A226DN79_FOLCA</name>
<feature type="compositionally biased region" description="Basic and acidic residues" evidence="5">
    <location>
        <begin position="301"/>
        <end position="313"/>
    </location>
</feature>
<dbReference type="PANTHER" id="PTHR23110">
    <property type="entry name" value="BTB DOMAIN TRANSCRIPTION FACTOR"/>
    <property type="match status" value="1"/>
</dbReference>
<evidence type="ECO:0000313" key="8">
    <source>
        <dbReference type="EMBL" id="OXA46458.1"/>
    </source>
</evidence>
<keyword evidence="2 4" id="KW-0238">DNA-binding</keyword>
<dbReference type="SUPFAM" id="SSF46689">
    <property type="entry name" value="Homeodomain-like"/>
    <property type="match status" value="1"/>
</dbReference>
<feature type="compositionally biased region" description="Polar residues" evidence="5">
    <location>
        <begin position="231"/>
        <end position="246"/>
    </location>
</feature>
<evidence type="ECO:0000256" key="5">
    <source>
        <dbReference type="SAM" id="MobiDB-lite"/>
    </source>
</evidence>
<reference evidence="8 9" key="1">
    <citation type="submission" date="2015-12" db="EMBL/GenBank/DDBJ databases">
        <title>The genome of Folsomia candida.</title>
        <authorList>
            <person name="Faddeeva A."/>
            <person name="Derks M.F."/>
            <person name="Anvar Y."/>
            <person name="Smit S."/>
            <person name="Van Straalen N."/>
            <person name="Roelofs D."/>
        </authorList>
    </citation>
    <scope>NUCLEOTIDE SEQUENCE [LARGE SCALE GENOMIC DNA]</scope>
    <source>
        <strain evidence="8 9">VU population</strain>
        <tissue evidence="8">Whole body</tissue>
    </source>
</reference>
<dbReference type="InterPro" id="IPR000210">
    <property type="entry name" value="BTB/POZ_dom"/>
</dbReference>
<dbReference type="GO" id="GO:0006357">
    <property type="term" value="P:regulation of transcription by RNA polymerase II"/>
    <property type="evidence" value="ECO:0007669"/>
    <property type="project" value="TreeGrafter"/>
</dbReference>
<dbReference type="EMBL" id="LNIX01000015">
    <property type="protein sequence ID" value="OXA46458.1"/>
    <property type="molecule type" value="Genomic_DNA"/>
</dbReference>